<dbReference type="InterPro" id="IPR015946">
    <property type="entry name" value="KH_dom-like_a/b"/>
</dbReference>
<evidence type="ECO:0000256" key="1">
    <source>
        <dbReference type="SAM" id="Phobius"/>
    </source>
</evidence>
<dbReference type="PANTHER" id="PTHR34352">
    <property type="entry name" value="PROTEIN YHFA"/>
    <property type="match status" value="1"/>
</dbReference>
<dbReference type="SUPFAM" id="SSF82784">
    <property type="entry name" value="OsmC-like"/>
    <property type="match status" value="1"/>
</dbReference>
<dbReference type="Gene3D" id="3.30.300.20">
    <property type="match status" value="1"/>
</dbReference>
<dbReference type="Pfam" id="PF02566">
    <property type="entry name" value="OsmC"/>
    <property type="match status" value="1"/>
</dbReference>
<accession>A0A285D5Q5</accession>
<dbReference type="InterPro" id="IPR036102">
    <property type="entry name" value="OsmC/Ohrsf"/>
</dbReference>
<sequence length="127" mass="14307">MDFKYENNHLVGITEFSELHASPNSSLGFKPFELMLTSLVTCSGSLLVNLLKKKRIAFRSLYFSAEAERNSEKANRIVSVAITANVEFEKMILDDTLRKIEELIVNNCGMIQTIIGSVDVSFTIRDK</sequence>
<evidence type="ECO:0000313" key="3">
    <source>
        <dbReference type="Proteomes" id="UP000219546"/>
    </source>
</evidence>
<protein>
    <submittedName>
        <fullName evidence="2">Uncharacterized OsmC-like protein</fullName>
    </submittedName>
</protein>
<dbReference type="PANTHER" id="PTHR34352:SF1">
    <property type="entry name" value="PROTEIN YHFA"/>
    <property type="match status" value="1"/>
</dbReference>
<keyword evidence="3" id="KW-1185">Reference proteome</keyword>
<dbReference type="InterPro" id="IPR003718">
    <property type="entry name" value="OsmC/Ohr_fam"/>
</dbReference>
<dbReference type="RefSeq" id="WP_179714370.1">
    <property type="nucleotide sequence ID" value="NZ_JBEPMQ010000014.1"/>
</dbReference>
<proteinExistence type="predicted"/>
<keyword evidence="1" id="KW-0812">Transmembrane</keyword>
<dbReference type="AlphaFoldDB" id="A0A285D5Q5"/>
<feature type="transmembrane region" description="Helical" evidence="1">
    <location>
        <begin position="32"/>
        <end position="51"/>
    </location>
</feature>
<dbReference type="EMBL" id="OAOP01000011">
    <property type="protein sequence ID" value="SNX75140.1"/>
    <property type="molecule type" value="Genomic_DNA"/>
</dbReference>
<keyword evidence="1" id="KW-1133">Transmembrane helix</keyword>
<gene>
    <name evidence="2" type="ORF">SAMN05877753_11127</name>
</gene>
<evidence type="ECO:0000313" key="2">
    <source>
        <dbReference type="EMBL" id="SNX75140.1"/>
    </source>
</evidence>
<name>A0A285D5Q5_9BACI</name>
<reference evidence="2 3" key="1">
    <citation type="submission" date="2017-08" db="EMBL/GenBank/DDBJ databases">
        <authorList>
            <person name="de Groot N.N."/>
        </authorList>
    </citation>
    <scope>NUCLEOTIDE SEQUENCE [LARGE SCALE GENOMIC DNA]</scope>
    <source>
        <strain evidence="2 3">JC228</strain>
    </source>
</reference>
<organism evidence="2 3">
    <name type="scientific">Bacillus oleivorans</name>
    <dbReference type="NCBI Taxonomy" id="1448271"/>
    <lineage>
        <taxon>Bacteria</taxon>
        <taxon>Bacillati</taxon>
        <taxon>Bacillota</taxon>
        <taxon>Bacilli</taxon>
        <taxon>Bacillales</taxon>
        <taxon>Bacillaceae</taxon>
        <taxon>Bacillus</taxon>
    </lineage>
</organism>
<dbReference type="Proteomes" id="UP000219546">
    <property type="component" value="Unassembled WGS sequence"/>
</dbReference>
<keyword evidence="1" id="KW-0472">Membrane</keyword>